<dbReference type="GO" id="GO:0003676">
    <property type="term" value="F:nucleic acid binding"/>
    <property type="evidence" value="ECO:0007669"/>
    <property type="project" value="InterPro"/>
</dbReference>
<keyword evidence="2" id="KW-0809">Transit peptide</keyword>
<dbReference type="Gene3D" id="1.25.70.10">
    <property type="entry name" value="Transcription termination factor 3, mitochondrial"/>
    <property type="match status" value="1"/>
</dbReference>
<dbReference type="AlphaFoldDB" id="A0A7S1B576"/>
<dbReference type="EMBL" id="HBFR01003136">
    <property type="protein sequence ID" value="CAD8874968.1"/>
    <property type="molecule type" value="Transcribed_RNA"/>
</dbReference>
<proteinExistence type="inferred from homology"/>
<sequence length="1133" mass="128047">MMLFFKVGFLFVQVLSLLFLSSSFFIGPSFRSNRAINFNRGRHVDLISRKSWRTDSFSVNRASNLSFRSKGKYWASNGLSEHNNLLQGSRSHQNQSEPINFPEFLENDLFIIYSHPFQKYLVVRTSGSVGISDAKKILKLGKCHVVGEYSFLDDAIDRHRDATAVVSCYDESAIAGYCHVSSAKKCALKDRDTKRNTSPKRLTLTKNDLAKASSVLQEITSLTHLNSDDVVALATIVGPHRLIAQPCSIIIQGQMNKKYDGGVSAKKTVSTYQKFEQCMRVLTGNWEEQIDENDGIKFSKEWVQFDSEEARQIISNFPQLLLYEPEDLFMRIKFMLAPENSQAANYDSSIIETATNLRSFADTSRRNKINEESGARRIKTSTNPSKRGPQNNWVEEFFTKGTGVGMSSRQVTEAIRVTPQILSMFFEDSKKPPLLYYYKTLNINPLKTEETLQNIPSLTGCDARDICFFTYLHFSLDVCWNKCRMLVESFPTFTYFDEHLQPESNSRKRPGISSSSYIRTRLQLKPGEMSIMTKAHPQLLGYRAETKIEPTLNEIQSSLGLTCRQVQKLIFSNPSLLGVKVVRSSNDRPSFHLRRDFFIKEVGLTEEELRTVILQLPPLLQYGLDSILRPKIFFLTKSLNIDCAELPKIIMQAPSFLGLSLTQTLQPKVEYITKACDLSYTEFGEVVRRAPQILERSLYGKIVPCIKLLTSLLKVQREREVGQVILQSPKILMHSGETSLLPKYNYIRDSLEKEGCIIHTSYEDMSSDIVRLNPSLLVLSWPSLRDRVERGILRNGATLQQALLPRHLKKLKGSHEIRSVSRNILTNNSNHARSTKRRKVALVTDDFSKILREYSSVKVAAEKTRISSSSISLACRKGCRAKGKRFVYIEESGESSTDIERRPNKKLTMEKKTQRRVMESTLTVVASGRIYTSEQTLQKTGGIGLYLPGTFLGAPELQKVVSQCYGLIVPEVSGGSNYQTGCISLPFQYPRPSRKRCEIYACHAALKIIGRLLADRPPKGQDDIPDIDAVKIFTSSGYAIGLLHDSNRLKAWAKIGSDEIGRKQGHSNDDALPYNADLLLPLVTTFSRISLTGVPIEFCSTSELHDVDVHDTTESLAKYAAIWQYERDFLAKA</sequence>
<evidence type="ECO:0000256" key="1">
    <source>
        <dbReference type="ARBA" id="ARBA00007692"/>
    </source>
</evidence>
<dbReference type="InterPro" id="IPR003690">
    <property type="entry name" value="MTERF"/>
</dbReference>
<dbReference type="SMART" id="SM00733">
    <property type="entry name" value="Mterf"/>
    <property type="match status" value="7"/>
</dbReference>
<protein>
    <submittedName>
        <fullName evidence="4">Uncharacterized protein</fullName>
    </submittedName>
</protein>
<comment type="similarity">
    <text evidence="1">Belongs to the mTERF family.</text>
</comment>
<feature type="region of interest" description="Disordered" evidence="3">
    <location>
        <begin position="367"/>
        <end position="391"/>
    </location>
</feature>
<feature type="compositionally biased region" description="Polar residues" evidence="3">
    <location>
        <begin position="380"/>
        <end position="391"/>
    </location>
</feature>
<dbReference type="PANTHER" id="PTHR13068:SF112">
    <property type="entry name" value="TRANSCRIPTION TERMINATION FACTOR 3, MITOCHONDRIAL"/>
    <property type="match status" value="1"/>
</dbReference>
<dbReference type="PANTHER" id="PTHR13068">
    <property type="entry name" value="CGI-12 PROTEIN-RELATED"/>
    <property type="match status" value="1"/>
</dbReference>
<evidence type="ECO:0000313" key="4">
    <source>
        <dbReference type="EMBL" id="CAD8874968.1"/>
    </source>
</evidence>
<organism evidence="4">
    <name type="scientific">Corethron hystrix</name>
    <dbReference type="NCBI Taxonomy" id="216773"/>
    <lineage>
        <taxon>Eukaryota</taxon>
        <taxon>Sar</taxon>
        <taxon>Stramenopiles</taxon>
        <taxon>Ochrophyta</taxon>
        <taxon>Bacillariophyta</taxon>
        <taxon>Coscinodiscophyceae</taxon>
        <taxon>Corethrophycidae</taxon>
        <taxon>Corethrales</taxon>
        <taxon>Corethraceae</taxon>
        <taxon>Corethron</taxon>
    </lineage>
</organism>
<evidence type="ECO:0000256" key="2">
    <source>
        <dbReference type="ARBA" id="ARBA00022946"/>
    </source>
</evidence>
<gene>
    <name evidence="4" type="ORF">CHYS00102_LOCUS2143</name>
</gene>
<dbReference type="InterPro" id="IPR038538">
    <property type="entry name" value="MTERF_sf"/>
</dbReference>
<accession>A0A7S1B576</accession>
<evidence type="ECO:0000256" key="3">
    <source>
        <dbReference type="SAM" id="MobiDB-lite"/>
    </source>
</evidence>
<dbReference type="Pfam" id="PF02536">
    <property type="entry name" value="mTERF"/>
    <property type="match status" value="1"/>
</dbReference>
<reference evidence="4" key="1">
    <citation type="submission" date="2021-01" db="EMBL/GenBank/DDBJ databases">
        <authorList>
            <person name="Corre E."/>
            <person name="Pelletier E."/>
            <person name="Niang G."/>
            <person name="Scheremetjew M."/>
            <person name="Finn R."/>
            <person name="Kale V."/>
            <person name="Holt S."/>
            <person name="Cochrane G."/>
            <person name="Meng A."/>
            <person name="Brown T."/>
            <person name="Cohen L."/>
        </authorList>
    </citation>
    <scope>NUCLEOTIDE SEQUENCE</scope>
    <source>
        <strain evidence="4">308</strain>
    </source>
</reference>
<name>A0A7S1B576_9STRA</name>